<dbReference type="PANTHER" id="PTHR37241:SF1">
    <property type="entry name" value="NEUROFILAMENT HEAVY PROTEIN"/>
    <property type="match status" value="1"/>
</dbReference>
<feature type="compositionally biased region" description="Polar residues" evidence="1">
    <location>
        <begin position="658"/>
        <end position="667"/>
    </location>
</feature>
<dbReference type="AlphaFoldDB" id="A0AA88DAW8"/>
<feature type="region of interest" description="Disordered" evidence="1">
    <location>
        <begin position="273"/>
        <end position="629"/>
    </location>
</feature>
<evidence type="ECO:0000313" key="3">
    <source>
        <dbReference type="Proteomes" id="UP001187192"/>
    </source>
</evidence>
<name>A0AA88DAW8_FICCA</name>
<organism evidence="2 3">
    <name type="scientific">Ficus carica</name>
    <name type="common">Common fig</name>
    <dbReference type="NCBI Taxonomy" id="3494"/>
    <lineage>
        <taxon>Eukaryota</taxon>
        <taxon>Viridiplantae</taxon>
        <taxon>Streptophyta</taxon>
        <taxon>Embryophyta</taxon>
        <taxon>Tracheophyta</taxon>
        <taxon>Spermatophyta</taxon>
        <taxon>Magnoliopsida</taxon>
        <taxon>eudicotyledons</taxon>
        <taxon>Gunneridae</taxon>
        <taxon>Pentapetalae</taxon>
        <taxon>rosids</taxon>
        <taxon>fabids</taxon>
        <taxon>Rosales</taxon>
        <taxon>Moraceae</taxon>
        <taxon>Ficeae</taxon>
        <taxon>Ficus</taxon>
    </lineage>
</organism>
<reference evidence="2" key="1">
    <citation type="submission" date="2023-07" db="EMBL/GenBank/DDBJ databases">
        <title>draft genome sequence of fig (Ficus carica).</title>
        <authorList>
            <person name="Takahashi T."/>
            <person name="Nishimura K."/>
        </authorList>
    </citation>
    <scope>NUCLEOTIDE SEQUENCE</scope>
</reference>
<feature type="compositionally biased region" description="Basic and acidic residues" evidence="1">
    <location>
        <begin position="298"/>
        <end position="324"/>
    </location>
</feature>
<dbReference type="Gramene" id="FCD_00019690-RA">
    <property type="protein sequence ID" value="FCD_00019690-RA:cds"/>
    <property type="gene ID" value="FCD_00019690"/>
</dbReference>
<gene>
    <name evidence="2" type="ORF">TIFTF001_021585</name>
</gene>
<keyword evidence="3" id="KW-1185">Reference proteome</keyword>
<feature type="compositionally biased region" description="Basic and acidic residues" evidence="1">
    <location>
        <begin position="508"/>
        <end position="534"/>
    </location>
</feature>
<feature type="compositionally biased region" description="Polar residues" evidence="1">
    <location>
        <begin position="584"/>
        <end position="599"/>
    </location>
</feature>
<feature type="region of interest" description="Disordered" evidence="1">
    <location>
        <begin position="655"/>
        <end position="698"/>
    </location>
</feature>
<dbReference type="EMBL" id="BTGU01000041">
    <property type="protein sequence ID" value="GMN52448.1"/>
    <property type="molecule type" value="Genomic_DNA"/>
</dbReference>
<proteinExistence type="predicted"/>
<dbReference type="PANTHER" id="PTHR37241">
    <property type="entry name" value="NEUROFILAMENT HEAVY PROTEIN"/>
    <property type="match status" value="1"/>
</dbReference>
<evidence type="ECO:0000313" key="2">
    <source>
        <dbReference type="EMBL" id="GMN52448.1"/>
    </source>
</evidence>
<feature type="compositionally biased region" description="Low complexity" evidence="1">
    <location>
        <begin position="132"/>
        <end position="147"/>
    </location>
</feature>
<feature type="compositionally biased region" description="Basic and acidic residues" evidence="1">
    <location>
        <begin position="359"/>
        <end position="388"/>
    </location>
</feature>
<feature type="compositionally biased region" description="Polar residues" evidence="1">
    <location>
        <begin position="331"/>
        <end position="346"/>
    </location>
</feature>
<feature type="region of interest" description="Disordered" evidence="1">
    <location>
        <begin position="132"/>
        <end position="171"/>
    </location>
</feature>
<feature type="compositionally biased region" description="Basic and acidic residues" evidence="1">
    <location>
        <begin position="565"/>
        <end position="579"/>
    </location>
</feature>
<evidence type="ECO:0000256" key="1">
    <source>
        <dbReference type="SAM" id="MobiDB-lite"/>
    </source>
</evidence>
<sequence>MEDQHQPDQLPQINGDDFYEKIEAPKFVDFTAPDRRPPDDRYWFCLRVGFIEKVLLGSQENRGKMNSENLHVLLLWQQGVLTYVFKKRYVENRRVPAKPSKSRIARLAVISSISRKLVDVKDETRPVKKITSTPKTTLKPSSTTAKAFTTPRNRKRTSNPDKFRSVRNPKPTSIAVPKTRVLAKALVFHSPKKSVKFKTSTELKTPVRKLCAARSKLELASGKKQPLESKTPMGKLCVAMSKLDIASGKKQALPLGATSRKQFRAREVKSRVYDSLNSHNHKGQEAKSLKNVKRKKREKDLEIKQSCKDNKDGSSDMEIDEKRARGGSLEGCSQSGGFNDGETNGNAECLKTAKTSKLPSDEHPVEALLETSREDLSTLPSSEERPSENSDQTITNDSSDQVEKTKSCEEKENRPEDGENDDKENSFPFDDKENDGENESAEKENASASDGNREPHSCSDGEILSNQDTKKDNQATKKTLKKSSIAATGAQEAKYRKPKPTNPKPFRLRTDERGILKETNLEKKRLTPLKEIKSLKPSGKSSRKHPNLSQAEKNESCQGQSEDGNVIREENRKRLDQPGRAKTCSRTLKGNLEQKSSPAMHSRRFLASSVSEKSSERTKESASSRKTARLRVIKERSTTILRNKEVMKLCENGALPSSKASASTAPRSVSRGRRPTTIAKEPNFHSIHVPKSCTKKMA</sequence>
<dbReference type="Proteomes" id="UP001187192">
    <property type="component" value="Unassembled WGS sequence"/>
</dbReference>
<feature type="compositionally biased region" description="Basic and acidic residues" evidence="1">
    <location>
        <begin position="613"/>
        <end position="623"/>
    </location>
</feature>
<feature type="compositionally biased region" description="Polar residues" evidence="1">
    <location>
        <begin position="547"/>
        <end position="563"/>
    </location>
</feature>
<feature type="compositionally biased region" description="Polar residues" evidence="1">
    <location>
        <begin position="389"/>
        <end position="399"/>
    </location>
</feature>
<accession>A0AA88DAW8</accession>
<protein>
    <submittedName>
        <fullName evidence="2">Uncharacterized protein</fullName>
    </submittedName>
</protein>
<feature type="compositionally biased region" description="Basic and acidic residues" evidence="1">
    <location>
        <begin position="440"/>
        <end position="459"/>
    </location>
</feature>
<comment type="caution">
    <text evidence="2">The sequence shown here is derived from an EMBL/GenBank/DDBJ whole genome shotgun (WGS) entry which is preliminary data.</text>
</comment>
<feature type="compositionally biased region" description="Basic and acidic residues" evidence="1">
    <location>
        <begin position="401"/>
        <end position="431"/>
    </location>
</feature>